<evidence type="ECO:0000256" key="1">
    <source>
        <dbReference type="SAM" id="SignalP"/>
    </source>
</evidence>
<reference evidence="2 3" key="1">
    <citation type="submission" date="2019-08" db="EMBL/GenBank/DDBJ databases">
        <title>Whole genome of Aphis craccivora.</title>
        <authorList>
            <person name="Voronova N.V."/>
            <person name="Shulinski R.S."/>
            <person name="Bandarenka Y.V."/>
            <person name="Zhorov D.G."/>
            <person name="Warner D."/>
        </authorList>
    </citation>
    <scope>NUCLEOTIDE SEQUENCE [LARGE SCALE GENOMIC DNA]</scope>
    <source>
        <strain evidence="2">180601</strain>
        <tissue evidence="2">Whole Body</tissue>
    </source>
</reference>
<feature type="non-terminal residue" evidence="2">
    <location>
        <position position="296"/>
    </location>
</feature>
<dbReference type="AlphaFoldDB" id="A0A6G0WC01"/>
<name>A0A6G0WC01_APHCR</name>
<dbReference type="OrthoDB" id="6611890at2759"/>
<evidence type="ECO:0000313" key="2">
    <source>
        <dbReference type="EMBL" id="KAF0724785.1"/>
    </source>
</evidence>
<protein>
    <submittedName>
        <fullName evidence="2">Uncharacterized protein</fullName>
    </submittedName>
</protein>
<evidence type="ECO:0000313" key="3">
    <source>
        <dbReference type="Proteomes" id="UP000478052"/>
    </source>
</evidence>
<sequence>YFISLVFSELHCILLHLYDCTSAARYRFQKPQSIEEFLNPFIIDLLEIIDNGLTMNDTLFTLEISNISCDAPAKAFLLNVKSHNAYFGCTSCTEEGTYLEHRMTFPGLDTPLRTNETFRNKTDEEYHKGDSPLIRLPINIVEIVVLDYMHNVCLGVVKRLIEMWVKGNKQVRLEKVKKEKINFELNNLKQHVPAELCRLPRSIDDIEYYKATELRTFLLYSVYAIKILTCADTCCTYNDLASQFLKEFVRDYSVLYGSHLITYNVHSLIHLPMFVLKHGPLDNFSCFQYENYLVLT</sequence>
<keyword evidence="1" id="KW-0732">Signal</keyword>
<dbReference type="Proteomes" id="UP000478052">
    <property type="component" value="Unassembled WGS sequence"/>
</dbReference>
<feature type="chain" id="PRO_5026226967" evidence="1">
    <location>
        <begin position="24"/>
        <end position="296"/>
    </location>
</feature>
<keyword evidence="3" id="KW-1185">Reference proteome</keyword>
<gene>
    <name evidence="2" type="ORF">FWK35_00025906</name>
</gene>
<dbReference type="PANTHER" id="PTHR33053:SF24">
    <property type="entry name" value="TRANSPOSASE DOMAIN-CONTAINING PROTEIN"/>
    <property type="match status" value="1"/>
</dbReference>
<dbReference type="EMBL" id="VUJU01008866">
    <property type="protein sequence ID" value="KAF0724785.1"/>
    <property type="molecule type" value="Genomic_DNA"/>
</dbReference>
<organism evidence="2 3">
    <name type="scientific">Aphis craccivora</name>
    <name type="common">Cowpea aphid</name>
    <dbReference type="NCBI Taxonomy" id="307492"/>
    <lineage>
        <taxon>Eukaryota</taxon>
        <taxon>Metazoa</taxon>
        <taxon>Ecdysozoa</taxon>
        <taxon>Arthropoda</taxon>
        <taxon>Hexapoda</taxon>
        <taxon>Insecta</taxon>
        <taxon>Pterygota</taxon>
        <taxon>Neoptera</taxon>
        <taxon>Paraneoptera</taxon>
        <taxon>Hemiptera</taxon>
        <taxon>Sternorrhyncha</taxon>
        <taxon>Aphidomorpha</taxon>
        <taxon>Aphidoidea</taxon>
        <taxon>Aphididae</taxon>
        <taxon>Aphidini</taxon>
        <taxon>Aphis</taxon>
        <taxon>Aphis</taxon>
    </lineage>
</organism>
<feature type="signal peptide" evidence="1">
    <location>
        <begin position="1"/>
        <end position="23"/>
    </location>
</feature>
<feature type="non-terminal residue" evidence="2">
    <location>
        <position position="1"/>
    </location>
</feature>
<dbReference type="PANTHER" id="PTHR33053">
    <property type="entry name" value="PROTEIN, PUTATIVE-RELATED"/>
    <property type="match status" value="1"/>
</dbReference>
<comment type="caution">
    <text evidence="2">The sequence shown here is derived from an EMBL/GenBank/DDBJ whole genome shotgun (WGS) entry which is preliminary data.</text>
</comment>
<proteinExistence type="predicted"/>
<accession>A0A6G0WC01</accession>